<dbReference type="RefSeq" id="WP_144563139.1">
    <property type="nucleotide sequence ID" value="NZ_VIVN01000002.1"/>
</dbReference>
<name>A0A561DSN2_9BACI</name>
<reference evidence="1 2" key="1">
    <citation type="submission" date="2019-06" db="EMBL/GenBank/DDBJ databases">
        <title>Sorghum-associated microbial communities from plants grown in Nebraska, USA.</title>
        <authorList>
            <person name="Schachtman D."/>
        </authorList>
    </citation>
    <scope>NUCLEOTIDE SEQUENCE [LARGE SCALE GENOMIC DNA]</scope>
    <source>
        <strain evidence="1 2">2482</strain>
    </source>
</reference>
<accession>A0A561DSN2</accession>
<protein>
    <submittedName>
        <fullName evidence="1">Uncharacterized protein</fullName>
    </submittedName>
</protein>
<sequence>MENNSFLDMLVEEFSEALNDVGITLIPHNAELIFKLKQKFIDLKYVKGKNTVLYLNNVIDLDYYQEFIKSIKPEKEYEKDWLLLLLKDFIKGSREHGTSIEDEIREFYS</sequence>
<proteinExistence type="predicted"/>
<evidence type="ECO:0000313" key="2">
    <source>
        <dbReference type="Proteomes" id="UP000319671"/>
    </source>
</evidence>
<evidence type="ECO:0000313" key="1">
    <source>
        <dbReference type="EMBL" id="TWE06379.1"/>
    </source>
</evidence>
<gene>
    <name evidence="1" type="ORF">FB550_102401</name>
</gene>
<comment type="caution">
    <text evidence="1">The sequence shown here is derived from an EMBL/GenBank/DDBJ whole genome shotgun (WGS) entry which is preliminary data.</text>
</comment>
<dbReference type="AlphaFoldDB" id="A0A561DSN2"/>
<dbReference type="EMBL" id="VIVN01000002">
    <property type="protein sequence ID" value="TWE06379.1"/>
    <property type="molecule type" value="Genomic_DNA"/>
</dbReference>
<keyword evidence="2" id="KW-1185">Reference proteome</keyword>
<organism evidence="1 2">
    <name type="scientific">Neobacillus bataviensis</name>
    <dbReference type="NCBI Taxonomy" id="220685"/>
    <lineage>
        <taxon>Bacteria</taxon>
        <taxon>Bacillati</taxon>
        <taxon>Bacillota</taxon>
        <taxon>Bacilli</taxon>
        <taxon>Bacillales</taxon>
        <taxon>Bacillaceae</taxon>
        <taxon>Neobacillus</taxon>
    </lineage>
</organism>
<dbReference type="Proteomes" id="UP000319671">
    <property type="component" value="Unassembled WGS sequence"/>
</dbReference>